<comment type="subcellular location">
    <subcellularLocation>
        <location evidence="3">Peroxisome matrix</location>
    </subcellularLocation>
</comment>
<evidence type="ECO:0000256" key="11">
    <source>
        <dbReference type="ARBA" id="ARBA00044454"/>
    </source>
</evidence>
<keyword evidence="8" id="KW-0576">Peroxisome</keyword>
<organism evidence="19 20">
    <name type="scientific">Botryosphaeria dothidea</name>
    <dbReference type="NCBI Taxonomy" id="55169"/>
    <lineage>
        <taxon>Eukaryota</taxon>
        <taxon>Fungi</taxon>
        <taxon>Dikarya</taxon>
        <taxon>Ascomycota</taxon>
        <taxon>Pezizomycotina</taxon>
        <taxon>Dothideomycetes</taxon>
        <taxon>Dothideomycetes incertae sedis</taxon>
        <taxon>Botryosphaeriales</taxon>
        <taxon>Botryosphaeriaceae</taxon>
        <taxon>Botryosphaeria</taxon>
    </lineage>
</organism>
<dbReference type="SUPFAM" id="SSF48452">
    <property type="entry name" value="TPR-like"/>
    <property type="match status" value="3"/>
</dbReference>
<evidence type="ECO:0000256" key="14">
    <source>
        <dbReference type="ARBA" id="ARBA00070390"/>
    </source>
</evidence>
<dbReference type="Gene3D" id="1.25.40.10">
    <property type="entry name" value="Tetratricopeptide repeat domain"/>
    <property type="match status" value="3"/>
</dbReference>
<feature type="compositionally biased region" description="Pro residues" evidence="15">
    <location>
        <begin position="654"/>
        <end position="666"/>
    </location>
</feature>
<evidence type="ECO:0000256" key="9">
    <source>
        <dbReference type="ARBA" id="ARBA00023239"/>
    </source>
</evidence>
<dbReference type="GO" id="GO:0000287">
    <property type="term" value="F:magnesium ion binding"/>
    <property type="evidence" value="ECO:0007669"/>
    <property type="project" value="InterPro"/>
</dbReference>
<proteinExistence type="inferred from homology"/>
<keyword evidence="7" id="KW-0786">Thiamine pyrophosphate</keyword>
<reference evidence="19" key="1">
    <citation type="submission" date="2020-04" db="EMBL/GenBank/DDBJ databases">
        <title>Genome Assembly and Annotation of Botryosphaeria dothidea sdau 11-99, a Latent Pathogen of Apple Fruit Ring Rot in China.</title>
        <authorList>
            <person name="Yu C."/>
            <person name="Diao Y."/>
            <person name="Lu Q."/>
            <person name="Zhao J."/>
            <person name="Cui S."/>
            <person name="Peng C."/>
            <person name="He B."/>
            <person name="Liu H."/>
        </authorList>
    </citation>
    <scope>NUCLEOTIDE SEQUENCE [LARGE SCALE GENOMIC DNA]</scope>
    <source>
        <strain evidence="19">Sdau11-99</strain>
    </source>
</reference>
<keyword evidence="5" id="KW-0479">Metal-binding</keyword>
<dbReference type="SUPFAM" id="SSF52467">
    <property type="entry name" value="DHS-like NAD/FAD-binding domain"/>
    <property type="match status" value="1"/>
</dbReference>
<gene>
    <name evidence="19" type="ORF">GTA08_BOTSDO06644</name>
</gene>
<keyword evidence="9" id="KW-0456">Lyase</keyword>
<dbReference type="Gene3D" id="3.40.50.1220">
    <property type="entry name" value="TPP-binding domain"/>
    <property type="match status" value="1"/>
</dbReference>
<dbReference type="Pfam" id="PF00205">
    <property type="entry name" value="TPP_enzyme_M"/>
    <property type="match status" value="1"/>
</dbReference>
<evidence type="ECO:0000256" key="12">
    <source>
        <dbReference type="ARBA" id="ARBA00044518"/>
    </source>
</evidence>
<dbReference type="GO" id="GO:0030976">
    <property type="term" value="F:thiamine pyrophosphate binding"/>
    <property type="evidence" value="ECO:0007669"/>
    <property type="project" value="InterPro"/>
</dbReference>
<dbReference type="InterPro" id="IPR011990">
    <property type="entry name" value="TPR-like_helical_dom_sf"/>
</dbReference>
<feature type="region of interest" description="Disordered" evidence="15">
    <location>
        <begin position="122"/>
        <end position="224"/>
    </location>
</feature>
<feature type="region of interest" description="Disordered" evidence="15">
    <location>
        <begin position="79"/>
        <end position="101"/>
    </location>
</feature>
<dbReference type="InterPro" id="IPR011766">
    <property type="entry name" value="TPP_enzyme_TPP-bd"/>
</dbReference>
<evidence type="ECO:0000256" key="2">
    <source>
        <dbReference type="ARBA" id="ARBA00001964"/>
    </source>
</evidence>
<comment type="caution">
    <text evidence="19">The sequence shown here is derived from an EMBL/GenBank/DDBJ whole genome shotgun (WGS) entry which is preliminary data.</text>
</comment>
<comment type="cofactor">
    <cofactor evidence="1">
        <name>Mg(2+)</name>
        <dbReference type="ChEBI" id="CHEBI:18420"/>
    </cofactor>
</comment>
<dbReference type="EMBL" id="WWBZ02000040">
    <property type="protein sequence ID" value="KAF4305739.1"/>
    <property type="molecule type" value="Genomic_DNA"/>
</dbReference>
<feature type="region of interest" description="Disordered" evidence="15">
    <location>
        <begin position="636"/>
        <end position="710"/>
    </location>
</feature>
<evidence type="ECO:0000313" key="20">
    <source>
        <dbReference type="Proteomes" id="UP000572817"/>
    </source>
</evidence>
<comment type="catalytic activity">
    <reaction evidence="11">
        <text>an (R)-2-hydroxy-long-chain-fatty acyl-CoA = a long-chain fatty aldehyde + formyl-CoA</text>
        <dbReference type="Rhea" id="RHEA:67444"/>
        <dbReference type="ChEBI" id="CHEBI:17176"/>
        <dbReference type="ChEBI" id="CHEBI:57376"/>
        <dbReference type="ChEBI" id="CHEBI:170012"/>
        <dbReference type="EC" id="4.1.2.63"/>
    </reaction>
    <physiologicalReaction direction="left-to-right" evidence="11">
        <dbReference type="Rhea" id="RHEA:67445"/>
    </physiologicalReaction>
</comment>
<evidence type="ECO:0000256" key="4">
    <source>
        <dbReference type="ARBA" id="ARBA00007812"/>
    </source>
</evidence>
<feature type="domain" description="Thiamine pyrophosphate enzyme TPP-binding" evidence="17">
    <location>
        <begin position="1568"/>
        <end position="1747"/>
    </location>
</feature>
<dbReference type="Pfam" id="PF02775">
    <property type="entry name" value="TPP_enzyme_C"/>
    <property type="match status" value="1"/>
</dbReference>
<dbReference type="GO" id="GO:0001561">
    <property type="term" value="P:fatty acid alpha-oxidation"/>
    <property type="evidence" value="ECO:0007669"/>
    <property type="project" value="TreeGrafter"/>
</dbReference>
<evidence type="ECO:0000259" key="18">
    <source>
        <dbReference type="Pfam" id="PF02776"/>
    </source>
</evidence>
<comment type="function">
    <text evidence="13">Catalyzes a carbon-carbon cleavage reaction; cleaves a 2-hydroxy-3-methylacyl-CoA into formyl-CoA and a 2-methyl-branched fatty aldehyde.</text>
</comment>
<dbReference type="CDD" id="cd02004">
    <property type="entry name" value="TPP_BZL_OCoD_HPCL"/>
    <property type="match status" value="1"/>
</dbReference>
<evidence type="ECO:0000256" key="6">
    <source>
        <dbReference type="ARBA" id="ARBA00022842"/>
    </source>
</evidence>
<evidence type="ECO:0000256" key="1">
    <source>
        <dbReference type="ARBA" id="ARBA00001946"/>
    </source>
</evidence>
<dbReference type="GO" id="GO:0005782">
    <property type="term" value="C:peroxisomal matrix"/>
    <property type="evidence" value="ECO:0007669"/>
    <property type="project" value="UniProtKB-SubCell"/>
</dbReference>
<dbReference type="FunFam" id="3.40.50.970:FF:000071">
    <property type="entry name" value="2-hydroxyphytanoyl-CoA lyase, putative"/>
    <property type="match status" value="1"/>
</dbReference>
<dbReference type="GO" id="GO:0106359">
    <property type="term" value="F:2-hydroxyacyl-CoA lyase activity"/>
    <property type="evidence" value="ECO:0007669"/>
    <property type="project" value="UniProtKB-EC"/>
</dbReference>
<evidence type="ECO:0000259" key="17">
    <source>
        <dbReference type="Pfam" id="PF02775"/>
    </source>
</evidence>
<accession>A0A8H4N034</accession>
<sequence>MDNFDQNYYPAPPDQYDPEDLQHNPFAAMLPPGYGSPDLGAYPSHSAEAHYPSEQGYYGQGPIVHEGFIPAMEDIQYHENGQDQSPFTTGWAANHEDDMLDTDDDMMMNEELVLHAELPEAQGPSAYLDPDGSDEDADPDELSDDSVDSDFEIDEAPRGRGRGRGRGRRRGRTAKGTRGRGRGRGRGRARAVADDGEGRPRGAPRGRRRGPREAKDPGPEFKNTLARATNSWINDDLEAAMKHAGDAIKINPEVFASYNLLSEILYARSQYEESVHVLSMGAVLQRDVNLWHKIASRVLDLDGDERARLEWAHRCYSQIIRIDPNDWEARCRRLEFQLRFDHKGQAKSELEMMLKIEGHEYDLDRIQQLAELCAVTQEAERAVEPFEKAIEYHMNFQRDEYSQLDWQILNSYLELMQTQKKYESTIPRLRSGARWILGRQEETFWDDQFDDREWDMEDEPRRMQVPYFVSGKHDRASYGAGLPLEIRVKLGMFRLAMGPAHLNEAIAHFEQLEPEDDSETAPVFDFDDLFREVADALTMSGNHAQALRYYKALRNVPEVPQTALLISISACHWALKNEAEAEKSIEEALDVAGTDLSARVQVARFFQDWGMMQRCNDIAQDVVAKGGVDLVRRAKLNVQLPTQRPTQPRDLTKKPPPIKPARPPRPAVLRELAPKPTTLQSLEPKKSLNKPREPKENKEPKPRRRLRGLLDAEREKLEGAQQRDRAIREMYQELKSIEDAVDEGDEDATAIYMENASEMVDEFRRMEAFYPRRDKHVKFVGYIGRKGSQFRMKESALAYLATVSNREGASEGDPSSHLEAAEQSPQDFHDIAFDEWLDIFCRYALLLAKHNKNSRCWTIIQSAANANIFHHDSKREHHIHVCWLACALVLRDEEHLCNACRYLIKQHPYSNDAYRLFGLINRLYSGHRSWYNGGPSQKFVLRLIKAMDFALLDKGARLMYKFGDQERSGYTKGGQSDGNPEGIVDINVALLAMYGHVLASGGAYLNALNYYFRAYSVELDDPMLNFSIAIAYMQHAMKRQSENRQYQIQQGLAFLHRYYELRAKSGMALQVQEAEFNVARVWHMLGLFHLALPAYERVLALRERVRAEHAKSGSEKMSGVEEFSADAAFAIQMILALTEDFQGARNVTNECDTKPPDVAVESAVCCIPAPMSSNQSSGSYLIARALRDLGVTVLFGIVGIPVIDIAEQAINLGIRFIGFRNEQAASYAATAYGYLTGKPGVCLVVGGPGVLHAMAGVGNSNANAFPLLLLAGSSETHLQHKGGFQELDAISLLTPHTKFAVRPPDSEAISSSIQNAYRSAFYGRPGPTFVDLPADLIESKVQSIQHFQPARPVPHPPSAGADPARLFKITQLIKNAKAPLVVVGKGAAYAQAELEIRELIENTLLPFLPSPMGKGVLSDLHPLNAASARSAALKDADVVLLLGARLNWIFHFGEAPKWNADAKFIQVDIAPEEIGRNSGNEELGIVGGLKAVVPQLLSSLSGWKYTASSSAYIKSIESKRRSNEQKAAEAAAKLSVPLSYSHAFDIIKQTLHSLSSPAEGNVVYVSEGANTMDISRSIFPVEHPRLRLDAGTYATMGVGLGYAIAAHEAYNGPASEAQLLTKPGADGRKKVVAFEGDSAFGFSAIEIETMARYQMDILIFVINNGGVYHGDSDTAEEWLARQKASLGNAAHSDGAGKLRSTSLGWEVGYEKIVEMCGGRGFLVRTDEELERATREGFKARVPVVVNVVVESGKSNKLEFGWQASAKKTKL</sequence>
<dbReference type="PANTHER" id="PTHR43710">
    <property type="entry name" value="2-HYDROXYACYL-COA LYASE"/>
    <property type="match status" value="1"/>
</dbReference>
<evidence type="ECO:0000259" key="16">
    <source>
        <dbReference type="Pfam" id="PF00205"/>
    </source>
</evidence>
<feature type="domain" description="Thiamine pyrophosphate enzyme N-terminal TPP-binding" evidence="18">
    <location>
        <begin position="1178"/>
        <end position="1291"/>
    </location>
</feature>
<dbReference type="InterPro" id="IPR045025">
    <property type="entry name" value="HACL1-like"/>
</dbReference>
<dbReference type="Gene3D" id="3.40.50.970">
    <property type="match status" value="2"/>
</dbReference>
<evidence type="ECO:0000313" key="19">
    <source>
        <dbReference type="EMBL" id="KAF4305739.1"/>
    </source>
</evidence>
<evidence type="ECO:0000256" key="8">
    <source>
        <dbReference type="ARBA" id="ARBA00023140"/>
    </source>
</evidence>
<dbReference type="CDD" id="cd07035">
    <property type="entry name" value="TPP_PYR_POX_like"/>
    <property type="match status" value="1"/>
</dbReference>
<feature type="domain" description="Thiamine pyrophosphate enzyme central" evidence="16">
    <location>
        <begin position="1368"/>
        <end position="1496"/>
    </location>
</feature>
<evidence type="ECO:0000256" key="13">
    <source>
        <dbReference type="ARBA" id="ARBA00059692"/>
    </source>
</evidence>
<comment type="catalytic activity">
    <reaction evidence="10">
        <text>a 2-hydroxy-3-methyl fatty acyl-CoA = a 2-methyl-branched fatty aldehyde + formyl-CoA</text>
        <dbReference type="Rhea" id="RHEA:25375"/>
        <dbReference type="ChEBI" id="CHEBI:49188"/>
        <dbReference type="ChEBI" id="CHEBI:57376"/>
        <dbReference type="ChEBI" id="CHEBI:58783"/>
        <dbReference type="EC" id="4.1.2.63"/>
    </reaction>
    <physiologicalReaction direction="left-to-right" evidence="10">
        <dbReference type="Rhea" id="RHEA:25376"/>
    </physiologicalReaction>
</comment>
<comment type="cofactor">
    <cofactor evidence="2">
        <name>thiamine diphosphate</name>
        <dbReference type="ChEBI" id="CHEBI:58937"/>
    </cofactor>
</comment>
<evidence type="ECO:0000256" key="5">
    <source>
        <dbReference type="ARBA" id="ARBA00022723"/>
    </source>
</evidence>
<dbReference type="FunFam" id="3.40.50.1220:FF:000006">
    <property type="entry name" value="2-hydroxyacyl-CoA lyase 1"/>
    <property type="match status" value="1"/>
</dbReference>
<dbReference type="Proteomes" id="UP000572817">
    <property type="component" value="Unassembled WGS sequence"/>
</dbReference>
<dbReference type="InterPro" id="IPR029035">
    <property type="entry name" value="DHS-like_NAD/FAD-binding_dom"/>
</dbReference>
<dbReference type="InterPro" id="IPR029061">
    <property type="entry name" value="THDP-binding"/>
</dbReference>
<dbReference type="Pfam" id="PF02776">
    <property type="entry name" value="TPP_enzyme_N"/>
    <property type="match status" value="1"/>
</dbReference>
<comment type="similarity">
    <text evidence="4">Belongs to the TPP enzyme family.</text>
</comment>
<dbReference type="OrthoDB" id="9991317at2759"/>
<evidence type="ECO:0000256" key="10">
    <source>
        <dbReference type="ARBA" id="ARBA00044451"/>
    </source>
</evidence>
<dbReference type="FunFam" id="3.40.50.970:FF:000054">
    <property type="entry name" value="Putative 2-hydroxyphytanoyl-CoA lyase"/>
    <property type="match status" value="1"/>
</dbReference>
<dbReference type="InterPro" id="IPR012001">
    <property type="entry name" value="Thiamin_PyroP_enz_TPP-bd_dom"/>
</dbReference>
<keyword evidence="6" id="KW-0460">Magnesium</keyword>
<keyword evidence="20" id="KW-1185">Reference proteome</keyword>
<feature type="compositionally biased region" description="Basic and acidic residues" evidence="15">
    <location>
        <begin position="683"/>
        <end position="700"/>
    </location>
</feature>
<dbReference type="SUPFAM" id="SSF52518">
    <property type="entry name" value="Thiamin diphosphate-binding fold (THDP-binding)"/>
    <property type="match status" value="2"/>
</dbReference>
<evidence type="ECO:0000256" key="3">
    <source>
        <dbReference type="ARBA" id="ARBA00004253"/>
    </source>
</evidence>
<evidence type="ECO:0000256" key="15">
    <source>
        <dbReference type="SAM" id="MobiDB-lite"/>
    </source>
</evidence>
<dbReference type="PANTHER" id="PTHR43710:SF2">
    <property type="entry name" value="2-HYDROXYACYL-COA LYASE 1"/>
    <property type="match status" value="1"/>
</dbReference>
<feature type="compositionally biased region" description="Acidic residues" evidence="15">
    <location>
        <begin position="131"/>
        <end position="154"/>
    </location>
</feature>
<feature type="region of interest" description="Disordered" evidence="15">
    <location>
        <begin position="1"/>
        <end position="22"/>
    </location>
</feature>
<name>A0A8H4N034_9PEZI</name>
<dbReference type="InterPro" id="IPR012000">
    <property type="entry name" value="Thiamin_PyroP_enz_cen_dom"/>
</dbReference>
<evidence type="ECO:0000256" key="7">
    <source>
        <dbReference type="ARBA" id="ARBA00023052"/>
    </source>
</evidence>
<feature type="compositionally biased region" description="Basic residues" evidence="15">
    <location>
        <begin position="159"/>
        <end position="189"/>
    </location>
</feature>
<feature type="compositionally biased region" description="Basic and acidic residues" evidence="15">
    <location>
        <begin position="191"/>
        <end position="200"/>
    </location>
</feature>
<protein>
    <recommendedName>
        <fullName evidence="14">2-hydroxyacyl-CoA lyase</fullName>
        <ecNumber evidence="12">4.1.2.63</ecNumber>
    </recommendedName>
</protein>
<dbReference type="EC" id="4.1.2.63" evidence="12"/>